<accession>A0A1F6EVT5</accession>
<gene>
    <name evidence="1" type="ORF">A3B35_03705</name>
</gene>
<sequence>MPALVGGQTINARGRPWTVVTVPEGDVDLFVADPHFTDEESSRMQRIDKVNEIKKTVIPHGIYIQRAVLDLSEVTA</sequence>
<dbReference type="Proteomes" id="UP000177215">
    <property type="component" value="Unassembled WGS sequence"/>
</dbReference>
<evidence type="ECO:0000313" key="2">
    <source>
        <dbReference type="Proteomes" id="UP000177215"/>
    </source>
</evidence>
<reference evidence="1 2" key="1">
    <citation type="journal article" date="2016" name="Nat. Commun.">
        <title>Thousands of microbial genomes shed light on interconnected biogeochemical processes in an aquifer system.</title>
        <authorList>
            <person name="Anantharaman K."/>
            <person name="Brown C.T."/>
            <person name="Hug L.A."/>
            <person name="Sharon I."/>
            <person name="Castelle C.J."/>
            <person name="Probst A.J."/>
            <person name="Thomas B.C."/>
            <person name="Singh A."/>
            <person name="Wilkins M.J."/>
            <person name="Karaoz U."/>
            <person name="Brodie E.L."/>
            <person name="Williams K.H."/>
            <person name="Hubbard S.S."/>
            <person name="Banfield J.F."/>
        </authorList>
    </citation>
    <scope>NUCLEOTIDE SEQUENCE [LARGE SCALE GENOMIC DNA]</scope>
</reference>
<dbReference type="AlphaFoldDB" id="A0A1F6EVT5"/>
<comment type="caution">
    <text evidence="1">The sequence shown here is derived from an EMBL/GenBank/DDBJ whole genome shotgun (WGS) entry which is preliminary data.</text>
</comment>
<evidence type="ECO:0000313" key="1">
    <source>
        <dbReference type="EMBL" id="OGG77714.1"/>
    </source>
</evidence>
<proteinExistence type="predicted"/>
<dbReference type="STRING" id="1798515.A3B35_03705"/>
<organism evidence="1 2">
    <name type="scientific">Candidatus Kaiserbacteria bacterium RIFCSPLOWO2_01_FULL_54_24</name>
    <dbReference type="NCBI Taxonomy" id="1798515"/>
    <lineage>
        <taxon>Bacteria</taxon>
        <taxon>Candidatus Kaiseribacteriota</taxon>
    </lineage>
</organism>
<protein>
    <submittedName>
        <fullName evidence="1">Uncharacterized protein</fullName>
    </submittedName>
</protein>
<name>A0A1F6EVT5_9BACT</name>
<dbReference type="EMBL" id="MFMC01000010">
    <property type="protein sequence ID" value="OGG77714.1"/>
    <property type="molecule type" value="Genomic_DNA"/>
</dbReference>